<accession>A0A133PSU4</accession>
<evidence type="ECO:0000313" key="2">
    <source>
        <dbReference type="EMBL" id="KXA31852.1"/>
    </source>
</evidence>
<sequence length="229" mass="26330">MTYVLVAENFPEESAEKLKEYGEVVRTKANARVLRGLDTHPDILVHPLPNGDLVVDRDNFDYYKGIFKDKKVIPSHSSLSGKYPSDIHLNAFAFKKIFIHNLKRTDQVILDYYKNRGYELVNIKQGYAKCSCLVTEDFVITSDGGIYESLRDFIPIYKIDHGQIKLQNFNYGFIGGATGVLGKKIFFTGDFSHHSSYEEILKIINEYDYEIEILSKDPIEDYGTIFFIK</sequence>
<proteinExistence type="predicted"/>
<dbReference type="InterPro" id="IPR049238">
    <property type="entry name" value="DUF6873"/>
</dbReference>
<gene>
    <name evidence="2" type="ORF">HMPREF3229_00102</name>
</gene>
<evidence type="ECO:0000313" key="3">
    <source>
        <dbReference type="Proteomes" id="UP000070174"/>
    </source>
</evidence>
<protein>
    <recommendedName>
        <fullName evidence="1">DUF6873 domain-containing protein</fullName>
    </recommendedName>
</protein>
<dbReference type="AlphaFoldDB" id="A0A133PSU4"/>
<dbReference type="Proteomes" id="UP000070174">
    <property type="component" value="Unassembled WGS sequence"/>
</dbReference>
<dbReference type="RefSeq" id="WP_060799414.1">
    <property type="nucleotide sequence ID" value="NZ_KQ957085.1"/>
</dbReference>
<dbReference type="Pfam" id="PF21778">
    <property type="entry name" value="DUF6873"/>
    <property type="match status" value="1"/>
</dbReference>
<dbReference type="EMBL" id="LRQE01000002">
    <property type="protein sequence ID" value="KXA31852.1"/>
    <property type="molecule type" value="Genomic_DNA"/>
</dbReference>
<comment type="caution">
    <text evidence="2">The sequence shown here is derived from an EMBL/GenBank/DDBJ whole genome shotgun (WGS) entry which is preliminary data.</text>
</comment>
<evidence type="ECO:0000259" key="1">
    <source>
        <dbReference type="Pfam" id="PF21778"/>
    </source>
</evidence>
<organism evidence="2">
    <name type="scientific">Peptoniphilus harei</name>
    <dbReference type="NCBI Taxonomy" id="54005"/>
    <lineage>
        <taxon>Bacteria</taxon>
        <taxon>Bacillati</taxon>
        <taxon>Bacillota</taxon>
        <taxon>Tissierellia</taxon>
        <taxon>Tissierellales</taxon>
        <taxon>Peptoniphilaceae</taxon>
        <taxon>Peptoniphilus</taxon>
    </lineage>
</organism>
<dbReference type="PATRIC" id="fig|54005.3.peg.101"/>
<reference evidence="2 3" key="1">
    <citation type="submission" date="2016-01" db="EMBL/GenBank/DDBJ databases">
        <authorList>
            <person name="Oliw E.H."/>
        </authorList>
    </citation>
    <scope>NUCLEOTIDE SEQUENCE [LARGE SCALE GENOMIC DNA]</scope>
    <source>
        <strain evidence="2 3">CMW7756A</strain>
    </source>
</reference>
<feature type="domain" description="DUF6873" evidence="1">
    <location>
        <begin position="5"/>
        <end position="226"/>
    </location>
</feature>
<name>A0A133PSU4_9FIRM</name>